<evidence type="ECO:0008006" key="4">
    <source>
        <dbReference type="Google" id="ProtNLM"/>
    </source>
</evidence>
<dbReference type="EMBL" id="FNGW01000003">
    <property type="protein sequence ID" value="SDL73638.1"/>
    <property type="molecule type" value="Genomic_DNA"/>
</dbReference>
<feature type="transmembrane region" description="Helical" evidence="1">
    <location>
        <begin position="262"/>
        <end position="281"/>
    </location>
</feature>
<evidence type="ECO:0000313" key="3">
    <source>
        <dbReference type="Proteomes" id="UP000199068"/>
    </source>
</evidence>
<keyword evidence="3" id="KW-1185">Reference proteome</keyword>
<feature type="transmembrane region" description="Helical" evidence="1">
    <location>
        <begin position="200"/>
        <end position="219"/>
    </location>
</feature>
<name>A0A1G9MH87_9FIRM</name>
<dbReference type="Proteomes" id="UP000199068">
    <property type="component" value="Unassembled WGS sequence"/>
</dbReference>
<feature type="transmembrane region" description="Helical" evidence="1">
    <location>
        <begin position="133"/>
        <end position="154"/>
    </location>
</feature>
<feature type="transmembrane region" description="Helical" evidence="1">
    <location>
        <begin position="89"/>
        <end position="112"/>
    </location>
</feature>
<gene>
    <name evidence="2" type="ORF">SAMN04515677_103225</name>
</gene>
<dbReference type="InterPro" id="IPR036259">
    <property type="entry name" value="MFS_trans_sf"/>
</dbReference>
<sequence length="533" mass="61607">MNNFISLNILDRFRFLYEKLGIDYDTMKLILRVKLTLDSRKTSNLLGRQQFDQYLDQYKTVQIIYTIIGFFMMFIVIMSKNTLVSMATYFAMFMFFISTNFMSDFSSVILDVKDKSILATRGIDLKTLNASKITHVMIYMLKISIALSGFSLIASLKYGLLFSLVFLIEIFLINIFMLMFSGLIYLLLLKLFTGSKLKDAITIIQIGVTVSFSLAYIIVMNLSTSINLFKSIHLGKLIYFLPPFWFASLLEIIATKDINKTLLILSFLALVIPLISALIYIKLTPVFEKNLQKLNNESSNKNIKKYKFPIKLTKIICKDKEERIFFNFFSRMIRVDRDFKATVYTTIGSNLICFFVVLDRYVEDMGVYIYLFLYSYVTIIPTIIIALKFSRNYNASYIYKTIPIKNKMNVHKAAIKACLANIIIPIYIISSIIFINIYEVSKVQHLIIIFLVTIFIAISTFVILNKNLPFSQPPNIFKKNYAILDNYLMIVLTLIMAGVHFVISLFGTLPLNIYMIALLIINIILYKLAFRVK</sequence>
<feature type="transmembrane region" description="Helical" evidence="1">
    <location>
        <begin position="443"/>
        <end position="465"/>
    </location>
</feature>
<reference evidence="2 3" key="1">
    <citation type="submission" date="2016-10" db="EMBL/GenBank/DDBJ databases">
        <authorList>
            <person name="de Groot N.N."/>
        </authorList>
    </citation>
    <scope>NUCLEOTIDE SEQUENCE [LARGE SCALE GENOMIC DNA]</scope>
    <source>
        <strain evidence="2 3">DSM 797</strain>
    </source>
</reference>
<feature type="transmembrane region" description="Helical" evidence="1">
    <location>
        <begin position="63"/>
        <end position="83"/>
    </location>
</feature>
<feature type="transmembrane region" description="Helical" evidence="1">
    <location>
        <begin position="513"/>
        <end position="530"/>
    </location>
</feature>
<keyword evidence="1" id="KW-0472">Membrane</keyword>
<proteinExistence type="predicted"/>
<dbReference type="STRING" id="1121325.SAMN04515677_103225"/>
<evidence type="ECO:0000313" key="2">
    <source>
        <dbReference type="EMBL" id="SDL73638.1"/>
    </source>
</evidence>
<dbReference type="SUPFAM" id="SSF103473">
    <property type="entry name" value="MFS general substrate transporter"/>
    <property type="match status" value="1"/>
</dbReference>
<keyword evidence="1" id="KW-1133">Transmembrane helix</keyword>
<evidence type="ECO:0000256" key="1">
    <source>
        <dbReference type="SAM" id="Phobius"/>
    </source>
</evidence>
<feature type="transmembrane region" description="Helical" evidence="1">
    <location>
        <begin position="486"/>
        <end position="507"/>
    </location>
</feature>
<feature type="transmembrane region" description="Helical" evidence="1">
    <location>
        <begin position="160"/>
        <end position="188"/>
    </location>
</feature>
<feature type="transmembrane region" description="Helical" evidence="1">
    <location>
        <begin position="413"/>
        <end position="437"/>
    </location>
</feature>
<dbReference type="RefSeq" id="WP_092724925.1">
    <property type="nucleotide sequence ID" value="NZ_FNGW01000003.1"/>
</dbReference>
<feature type="transmembrane region" description="Helical" evidence="1">
    <location>
        <begin position="231"/>
        <end position="250"/>
    </location>
</feature>
<accession>A0A1G9MH87</accession>
<feature type="transmembrane region" description="Helical" evidence="1">
    <location>
        <begin position="367"/>
        <end position="387"/>
    </location>
</feature>
<organism evidence="2 3">
    <name type="scientific">Romboutsia lituseburensis DSM 797</name>
    <dbReference type="NCBI Taxonomy" id="1121325"/>
    <lineage>
        <taxon>Bacteria</taxon>
        <taxon>Bacillati</taxon>
        <taxon>Bacillota</taxon>
        <taxon>Clostridia</taxon>
        <taxon>Peptostreptococcales</taxon>
        <taxon>Peptostreptococcaceae</taxon>
        <taxon>Romboutsia</taxon>
    </lineage>
</organism>
<dbReference type="AlphaFoldDB" id="A0A1G9MH87"/>
<keyword evidence="1" id="KW-0812">Transmembrane</keyword>
<protein>
    <recommendedName>
        <fullName evidence="4">ABC-2 type transport system permease protein</fullName>
    </recommendedName>
</protein>